<keyword evidence="2" id="KW-1185">Reference proteome</keyword>
<evidence type="ECO:0000256" key="1">
    <source>
        <dbReference type="SAM" id="MobiDB-lite"/>
    </source>
</evidence>
<sequence>ETRDVERVQCQRRPPCSRSTRSPTAVNNKSLPEDVNSTEATIIVRLEGAKQRQASAQSANVLLNTTALACRQPVSRGMGSVGAHQAHHYTQGGDAFLHFPAEYQPQTTTPDASYSLQKPLQSLSVNAGPPNFVLEEDDDELLLHHQYFPPTQWGLAGASSAGLLSTSTAHIQQRKLCNTCLLEQEEVRRWSKSHKHNPMPPPPPPAPPWLAR</sequence>
<feature type="compositionally biased region" description="Low complexity" evidence="1">
    <location>
        <begin position="12"/>
        <end position="24"/>
    </location>
</feature>
<dbReference type="Proteomes" id="UP000887574">
    <property type="component" value="Unplaced"/>
</dbReference>
<organism evidence="2 3">
    <name type="scientific">Ditylenchus dipsaci</name>
    <dbReference type="NCBI Taxonomy" id="166011"/>
    <lineage>
        <taxon>Eukaryota</taxon>
        <taxon>Metazoa</taxon>
        <taxon>Ecdysozoa</taxon>
        <taxon>Nematoda</taxon>
        <taxon>Chromadorea</taxon>
        <taxon>Rhabditida</taxon>
        <taxon>Tylenchina</taxon>
        <taxon>Tylenchomorpha</taxon>
        <taxon>Sphaerularioidea</taxon>
        <taxon>Anguinidae</taxon>
        <taxon>Anguininae</taxon>
        <taxon>Ditylenchus</taxon>
    </lineage>
</organism>
<dbReference type="WBParaSite" id="jg15408">
    <property type="protein sequence ID" value="jg15408"/>
    <property type="gene ID" value="jg15408"/>
</dbReference>
<name>A0A915D336_9BILA</name>
<reference evidence="3" key="1">
    <citation type="submission" date="2022-11" db="UniProtKB">
        <authorList>
            <consortium name="WormBaseParasite"/>
        </authorList>
    </citation>
    <scope>IDENTIFICATION</scope>
</reference>
<accession>A0A915D336</accession>
<proteinExistence type="predicted"/>
<feature type="compositionally biased region" description="Pro residues" evidence="1">
    <location>
        <begin position="198"/>
        <end position="212"/>
    </location>
</feature>
<dbReference type="AlphaFoldDB" id="A0A915D336"/>
<evidence type="ECO:0000313" key="2">
    <source>
        <dbReference type="Proteomes" id="UP000887574"/>
    </source>
</evidence>
<evidence type="ECO:0000313" key="3">
    <source>
        <dbReference type="WBParaSite" id="jg15408"/>
    </source>
</evidence>
<feature type="region of interest" description="Disordered" evidence="1">
    <location>
        <begin position="191"/>
        <end position="212"/>
    </location>
</feature>
<protein>
    <submittedName>
        <fullName evidence="3">Uncharacterized protein</fullName>
    </submittedName>
</protein>
<feature type="region of interest" description="Disordered" evidence="1">
    <location>
        <begin position="1"/>
        <end position="33"/>
    </location>
</feature>